<dbReference type="Proteomes" id="UP000305398">
    <property type="component" value="Chromosome"/>
</dbReference>
<accession>A0A5B8A133</accession>
<feature type="transmembrane region" description="Helical" evidence="1">
    <location>
        <begin position="285"/>
        <end position="304"/>
    </location>
</feature>
<evidence type="ECO:0000313" key="3">
    <source>
        <dbReference type="Proteomes" id="UP000305398"/>
    </source>
</evidence>
<evidence type="ECO:0000256" key="1">
    <source>
        <dbReference type="SAM" id="Phobius"/>
    </source>
</evidence>
<proteinExistence type="predicted"/>
<feature type="transmembrane region" description="Helical" evidence="1">
    <location>
        <begin position="72"/>
        <end position="91"/>
    </location>
</feature>
<organism evidence="2 3">
    <name type="scientific">Hymenobacter jejuensis</name>
    <dbReference type="NCBI Taxonomy" id="2502781"/>
    <lineage>
        <taxon>Bacteria</taxon>
        <taxon>Pseudomonadati</taxon>
        <taxon>Bacteroidota</taxon>
        <taxon>Cytophagia</taxon>
        <taxon>Cytophagales</taxon>
        <taxon>Hymenobacteraceae</taxon>
        <taxon>Hymenobacter</taxon>
    </lineage>
</organism>
<dbReference type="RefSeq" id="WP_139516268.1">
    <property type="nucleotide sequence ID" value="NZ_CP040896.1"/>
</dbReference>
<gene>
    <name evidence="2" type="ORF">FHG12_13705</name>
</gene>
<keyword evidence="1" id="KW-0812">Transmembrane</keyword>
<keyword evidence="1" id="KW-0472">Membrane</keyword>
<evidence type="ECO:0000313" key="2">
    <source>
        <dbReference type="EMBL" id="QDA61094.1"/>
    </source>
</evidence>
<dbReference type="AlphaFoldDB" id="A0A5B8A133"/>
<dbReference type="KEGG" id="hyj:FHG12_13705"/>
<feature type="transmembrane region" description="Helical" evidence="1">
    <location>
        <begin position="310"/>
        <end position="326"/>
    </location>
</feature>
<dbReference type="EMBL" id="CP040896">
    <property type="protein sequence ID" value="QDA61094.1"/>
    <property type="molecule type" value="Genomic_DNA"/>
</dbReference>
<feature type="transmembrane region" description="Helical" evidence="1">
    <location>
        <begin position="249"/>
        <end position="273"/>
    </location>
</feature>
<feature type="transmembrane region" description="Helical" evidence="1">
    <location>
        <begin position="333"/>
        <end position="351"/>
    </location>
</feature>
<keyword evidence="3" id="KW-1185">Reference proteome</keyword>
<evidence type="ECO:0008006" key="4">
    <source>
        <dbReference type="Google" id="ProtNLM"/>
    </source>
</evidence>
<name>A0A5B8A133_9BACT</name>
<dbReference type="OrthoDB" id="868283at2"/>
<feature type="transmembrane region" description="Helical" evidence="1">
    <location>
        <begin position="122"/>
        <end position="140"/>
    </location>
</feature>
<feature type="transmembrane region" description="Helical" evidence="1">
    <location>
        <begin position="193"/>
        <end position="219"/>
    </location>
</feature>
<sequence length="485" mass="55121">MFWLWTALLLVMVVRLYKLPQASLPDYDSVRNWQIVHEIAQGRLQNLFHHASPGFFIVFAPVAALHPDFHWFQYLNVMISVLAVGWLVAFIGRELDLQGPDLALMALLVGTAVFPTFSSRDFTMGSLSLLVFVGLLRTYYQRVTEPSQSALLKAVVWLALGLCVNYKFLLTLPILAVLELLCNDKLLFRQKNLWRLLLILASPYLVLGLLGWAVGLPIYRWPATYYAVLFPSAINAAGRTGNVRLDLLYYFWFLIDFELPLLLGIVFFPLVFGREIWTGLRRPNLLVYLAVWAYCLLGGMSLLLKAPRGLLFAYGLFAVLAYLCLLRLTRTRVVIKLVAVLLAVALNLFRIQREVYAYTPSNYPKAAAWLKAHKAEALVSTVGQQIVPYVAPDSVIVITDERQVAPLYKRGYRYVLLDAYWRVAGIRHFQGLRKQKPVAAWSEPILTSPLLFLEHSEFTGLGYEETLAIQRAAKQDSLQLRLLQL</sequence>
<reference evidence="2 3" key="1">
    <citation type="submission" date="2019-06" db="EMBL/GenBank/DDBJ databases">
        <authorList>
            <person name="Srinivasan S."/>
        </authorList>
    </citation>
    <scope>NUCLEOTIDE SEQUENCE [LARGE SCALE GENOMIC DNA]</scope>
    <source>
        <strain evidence="2 3">17J68-5</strain>
    </source>
</reference>
<keyword evidence="1" id="KW-1133">Transmembrane helix</keyword>
<protein>
    <recommendedName>
        <fullName evidence="4">Glycosyltransferase RgtA/B/C/D-like domain-containing protein</fullName>
    </recommendedName>
</protein>
<feature type="transmembrane region" description="Helical" evidence="1">
    <location>
        <begin position="155"/>
        <end position="181"/>
    </location>
</feature>